<dbReference type="Gene3D" id="2.130.10.10">
    <property type="entry name" value="YVTN repeat-like/Quinoprotein amine dehydrogenase"/>
    <property type="match status" value="1"/>
</dbReference>
<evidence type="ECO:0000256" key="1">
    <source>
        <dbReference type="SAM" id="MobiDB-lite"/>
    </source>
</evidence>
<dbReference type="SUPFAM" id="SSF50978">
    <property type="entry name" value="WD40 repeat-like"/>
    <property type="match status" value="1"/>
</dbReference>
<dbReference type="SMART" id="SM00320">
    <property type="entry name" value="WD40"/>
    <property type="match status" value="3"/>
</dbReference>
<feature type="compositionally biased region" description="Basic residues" evidence="1">
    <location>
        <begin position="23"/>
        <end position="37"/>
    </location>
</feature>
<dbReference type="EMBL" id="CACRXK020000645">
    <property type="protein sequence ID" value="CAB3983710.1"/>
    <property type="molecule type" value="Genomic_DNA"/>
</dbReference>
<dbReference type="GO" id="GO:0080008">
    <property type="term" value="C:Cul4-RING E3 ubiquitin ligase complex"/>
    <property type="evidence" value="ECO:0007669"/>
    <property type="project" value="TreeGrafter"/>
</dbReference>
<dbReference type="OrthoDB" id="128867at2759"/>
<feature type="region of interest" description="Disordered" evidence="1">
    <location>
        <begin position="1"/>
        <end position="37"/>
    </location>
</feature>
<name>A0A7D9DF46_PARCT</name>
<comment type="caution">
    <text evidence="2">The sequence shown here is derived from an EMBL/GenBank/DDBJ whole genome shotgun (WGS) entry which is preliminary data.</text>
</comment>
<dbReference type="PROSITE" id="PS50082">
    <property type="entry name" value="WD_REPEATS_2"/>
    <property type="match status" value="1"/>
</dbReference>
<dbReference type="InterPro" id="IPR052254">
    <property type="entry name" value="CUL4-DDB1_E3_ligase_receptor"/>
</dbReference>
<protein>
    <submittedName>
        <fullName evidence="2">DDB1- and CUL4-associated factor 4</fullName>
    </submittedName>
</protein>
<reference evidence="2" key="1">
    <citation type="submission" date="2020-04" db="EMBL/GenBank/DDBJ databases">
        <authorList>
            <person name="Alioto T."/>
            <person name="Alioto T."/>
            <person name="Gomez Garrido J."/>
        </authorList>
    </citation>
    <scope>NUCLEOTIDE SEQUENCE</scope>
    <source>
        <strain evidence="2">A484AB</strain>
    </source>
</reference>
<dbReference type="InterPro" id="IPR036322">
    <property type="entry name" value="WD40_repeat_dom_sf"/>
</dbReference>
<dbReference type="Proteomes" id="UP001152795">
    <property type="component" value="Unassembled WGS sequence"/>
</dbReference>
<dbReference type="PANTHER" id="PTHR44472">
    <property type="entry name" value="DDB1- AND CUL4-ASSOCIATED FACTOR 4-RELATED"/>
    <property type="match status" value="1"/>
</dbReference>
<organism evidence="2 3">
    <name type="scientific">Paramuricea clavata</name>
    <name type="common">Red gorgonian</name>
    <name type="synonym">Violescent sea-whip</name>
    <dbReference type="NCBI Taxonomy" id="317549"/>
    <lineage>
        <taxon>Eukaryota</taxon>
        <taxon>Metazoa</taxon>
        <taxon>Cnidaria</taxon>
        <taxon>Anthozoa</taxon>
        <taxon>Octocorallia</taxon>
        <taxon>Malacalcyonacea</taxon>
        <taxon>Plexauridae</taxon>
        <taxon>Paramuricea</taxon>
    </lineage>
</organism>
<dbReference type="InterPro" id="IPR015943">
    <property type="entry name" value="WD40/YVTN_repeat-like_dom_sf"/>
</dbReference>
<dbReference type="InterPro" id="IPR019775">
    <property type="entry name" value="WD40_repeat_CS"/>
</dbReference>
<dbReference type="InterPro" id="IPR001680">
    <property type="entry name" value="WD40_rpt"/>
</dbReference>
<proteinExistence type="predicted"/>
<dbReference type="PANTHER" id="PTHR44472:SF1">
    <property type="entry name" value="DDB1 AND CUL4 ASSOCIATED FACTOR 4"/>
    <property type="match status" value="1"/>
</dbReference>
<accession>A0A7D9DF46</accession>
<keyword evidence="3" id="KW-1185">Reference proteome</keyword>
<feature type="compositionally biased region" description="Low complexity" evidence="1">
    <location>
        <begin position="54"/>
        <end position="64"/>
    </location>
</feature>
<sequence length="482" mass="54448">MDGQPHRFGERKESEHGVNYSRGRNRQRARNCRHRRQQNVNSFTQRHHVPDNRVQSVQQASTSSTSVEKRVLEIPGFTYDPVKKRYFKEGQGQPKHFVIQNEANCQETARKTRCEIPSRLQYLQNRETNILHNNLHFKRIGLEDWARNIVERKSFVLSNTHPCPAFTGSLSSLALSNHCGKLVTIAKLSGLGCNTIHIYDINHDKMEFIQPRMLATIIASEVTHVEWNPNENMKNFFLLNLFGSENTKGSAVVCKFDESSQSCELNSYPLPNGTAWHCSWSRNPQFSSLLGIAGSKQAVLVDSVKKSLVCKIRSSSDVFCIEFSQKNAVAYVGCRNGNIMCVDIRVKNAKQSKPFNVSGRVRSSATSMKVMQDENYLMASSIDGMIKMWDVRLSKPVREYAGNVNETKLIPFVMDSSENIVASAGQDGKTRMWSIQTCELLNTIADTGNGDIPPLCLGENWALRNNMMALGLGIEDKLKLYF</sequence>
<dbReference type="PROSITE" id="PS00678">
    <property type="entry name" value="WD_REPEATS_1"/>
    <property type="match status" value="1"/>
</dbReference>
<dbReference type="AlphaFoldDB" id="A0A7D9DF46"/>
<evidence type="ECO:0000313" key="2">
    <source>
        <dbReference type="EMBL" id="CAB3983710.1"/>
    </source>
</evidence>
<dbReference type="Pfam" id="PF23761">
    <property type="entry name" value="Beta-prop_DCAF4"/>
    <property type="match status" value="1"/>
</dbReference>
<feature type="compositionally biased region" description="Basic and acidic residues" evidence="1">
    <location>
        <begin position="1"/>
        <end position="16"/>
    </location>
</feature>
<gene>
    <name evidence="2" type="ORF">PACLA_8A042060</name>
</gene>
<feature type="region of interest" description="Disordered" evidence="1">
    <location>
        <begin position="45"/>
        <end position="64"/>
    </location>
</feature>
<evidence type="ECO:0000313" key="3">
    <source>
        <dbReference type="Proteomes" id="UP001152795"/>
    </source>
</evidence>